<dbReference type="Pfam" id="PF21694">
    <property type="entry name" value="DNA_pol3_delta_C"/>
    <property type="match status" value="1"/>
</dbReference>
<dbReference type="AlphaFoldDB" id="X1C774"/>
<feature type="domain" description="DNA polymerase III delta N-terminal" evidence="9">
    <location>
        <begin position="48"/>
        <end position="123"/>
    </location>
</feature>
<dbReference type="Gene3D" id="1.20.272.10">
    <property type="match status" value="1"/>
</dbReference>
<dbReference type="SUPFAM" id="SSF48019">
    <property type="entry name" value="post-AAA+ oligomerization domain-like"/>
    <property type="match status" value="1"/>
</dbReference>
<evidence type="ECO:0000256" key="8">
    <source>
        <dbReference type="ARBA" id="ARBA00049244"/>
    </source>
</evidence>
<evidence type="ECO:0000256" key="3">
    <source>
        <dbReference type="ARBA" id="ARBA00022679"/>
    </source>
</evidence>
<dbReference type="PANTHER" id="PTHR34388">
    <property type="entry name" value="DNA POLYMERASE III SUBUNIT DELTA"/>
    <property type="match status" value="1"/>
</dbReference>
<keyword evidence="5" id="KW-0235">DNA replication</keyword>
<dbReference type="GO" id="GO:0003677">
    <property type="term" value="F:DNA binding"/>
    <property type="evidence" value="ECO:0007669"/>
    <property type="project" value="InterPro"/>
</dbReference>
<comment type="caution">
    <text evidence="11">The sequence shown here is derived from an EMBL/GenBank/DDBJ whole genome shotgun (WGS) entry which is preliminary data.</text>
</comment>
<dbReference type="InterPro" id="IPR027417">
    <property type="entry name" value="P-loop_NTPase"/>
</dbReference>
<protein>
    <recommendedName>
        <fullName evidence="2">DNA polymerase III subunit delta</fullName>
        <ecNumber evidence="1">2.7.7.7</ecNumber>
    </recommendedName>
</protein>
<keyword evidence="3" id="KW-0808">Transferase</keyword>
<dbReference type="InterPro" id="IPR048466">
    <property type="entry name" value="DNA_pol3_delta-like_C"/>
</dbReference>
<comment type="similarity">
    <text evidence="7">Belongs to the DNA polymerase HolA subunit family.</text>
</comment>
<evidence type="ECO:0000259" key="9">
    <source>
        <dbReference type="Pfam" id="PF06144"/>
    </source>
</evidence>
<evidence type="ECO:0000256" key="5">
    <source>
        <dbReference type="ARBA" id="ARBA00022705"/>
    </source>
</evidence>
<evidence type="ECO:0000256" key="6">
    <source>
        <dbReference type="ARBA" id="ARBA00022932"/>
    </source>
</evidence>
<organism evidence="11">
    <name type="scientific">marine sediment metagenome</name>
    <dbReference type="NCBI Taxonomy" id="412755"/>
    <lineage>
        <taxon>unclassified sequences</taxon>
        <taxon>metagenomes</taxon>
        <taxon>ecological metagenomes</taxon>
    </lineage>
</organism>
<sequence>DSFGDGDYEVMPVAGFYYTYGDDSDVIEKKWLPDLRKKYSEALWLRYDASIDDLNIGKLATEYSANDLFSKGKVIVVRNADVKHAQVEALAQELLKVPNPDSALILTAKGWNKTTRLGKLVKKSFMAREFSRPEIKPFDLLDSLNTKNSTMVLKQSCRLFEADYHPLAVFSLVFGHFLLLRQVKEREKDSAEVVARALKQHVFRIKKALVANRYWSKEELGEALLQLGRLDSLIRTWRYDEQMLIQMTLIKLCL</sequence>
<evidence type="ECO:0000313" key="11">
    <source>
        <dbReference type="EMBL" id="GAH03232.1"/>
    </source>
</evidence>
<reference evidence="11" key="1">
    <citation type="journal article" date="2014" name="Front. Microbiol.">
        <title>High frequency of phylogenetically diverse reductive dehalogenase-homologous genes in deep subseafloor sedimentary metagenomes.</title>
        <authorList>
            <person name="Kawai M."/>
            <person name="Futagami T."/>
            <person name="Toyoda A."/>
            <person name="Takaki Y."/>
            <person name="Nishi S."/>
            <person name="Hori S."/>
            <person name="Arai W."/>
            <person name="Tsubouchi T."/>
            <person name="Morono Y."/>
            <person name="Uchiyama I."/>
            <person name="Ito T."/>
            <person name="Fujiyama A."/>
            <person name="Inagaki F."/>
            <person name="Takami H."/>
        </authorList>
    </citation>
    <scope>NUCLEOTIDE SEQUENCE</scope>
    <source>
        <strain evidence="11">Expedition CK06-06</strain>
    </source>
</reference>
<evidence type="ECO:0000256" key="7">
    <source>
        <dbReference type="ARBA" id="ARBA00034754"/>
    </source>
</evidence>
<evidence type="ECO:0000256" key="1">
    <source>
        <dbReference type="ARBA" id="ARBA00012417"/>
    </source>
</evidence>
<keyword evidence="4" id="KW-0548">Nucleotidyltransferase</keyword>
<feature type="domain" description="DNA polymerase III delta subunit-like C-terminal" evidence="10">
    <location>
        <begin position="138"/>
        <end position="252"/>
    </location>
</feature>
<comment type="catalytic activity">
    <reaction evidence="8">
        <text>DNA(n) + a 2'-deoxyribonucleoside 5'-triphosphate = DNA(n+1) + diphosphate</text>
        <dbReference type="Rhea" id="RHEA:22508"/>
        <dbReference type="Rhea" id="RHEA-COMP:17339"/>
        <dbReference type="Rhea" id="RHEA-COMP:17340"/>
        <dbReference type="ChEBI" id="CHEBI:33019"/>
        <dbReference type="ChEBI" id="CHEBI:61560"/>
        <dbReference type="ChEBI" id="CHEBI:173112"/>
        <dbReference type="EC" id="2.7.7.7"/>
    </reaction>
</comment>
<dbReference type="GO" id="GO:0003887">
    <property type="term" value="F:DNA-directed DNA polymerase activity"/>
    <property type="evidence" value="ECO:0007669"/>
    <property type="project" value="UniProtKB-KW"/>
</dbReference>
<dbReference type="EMBL" id="BART01026978">
    <property type="protein sequence ID" value="GAH03232.1"/>
    <property type="molecule type" value="Genomic_DNA"/>
</dbReference>
<dbReference type="Gene3D" id="3.40.50.300">
    <property type="entry name" value="P-loop containing nucleotide triphosphate hydrolases"/>
    <property type="match status" value="1"/>
</dbReference>
<dbReference type="InterPro" id="IPR008921">
    <property type="entry name" value="DNA_pol3_clamp-load_cplx_C"/>
</dbReference>
<evidence type="ECO:0000259" key="10">
    <source>
        <dbReference type="Pfam" id="PF21694"/>
    </source>
</evidence>
<keyword evidence="6" id="KW-0239">DNA-directed DNA polymerase</keyword>
<evidence type="ECO:0000256" key="2">
    <source>
        <dbReference type="ARBA" id="ARBA00017703"/>
    </source>
</evidence>
<dbReference type="InterPro" id="IPR005790">
    <property type="entry name" value="DNA_polIII_delta"/>
</dbReference>
<evidence type="ECO:0000256" key="4">
    <source>
        <dbReference type="ARBA" id="ARBA00022695"/>
    </source>
</evidence>
<dbReference type="EC" id="2.7.7.7" evidence="1"/>
<dbReference type="InterPro" id="IPR010372">
    <property type="entry name" value="DNA_pol3_delta_N"/>
</dbReference>
<dbReference type="GO" id="GO:0006261">
    <property type="term" value="P:DNA-templated DNA replication"/>
    <property type="evidence" value="ECO:0007669"/>
    <property type="project" value="TreeGrafter"/>
</dbReference>
<dbReference type="Pfam" id="PF06144">
    <property type="entry name" value="DNA_pol3_delta"/>
    <property type="match status" value="1"/>
</dbReference>
<name>X1C774_9ZZZZ</name>
<accession>X1C774</accession>
<feature type="non-terminal residue" evidence="11">
    <location>
        <position position="1"/>
    </location>
</feature>
<gene>
    <name evidence="11" type="ORF">S01H4_47949</name>
</gene>
<proteinExistence type="inferred from homology"/>
<dbReference type="GO" id="GO:0009360">
    <property type="term" value="C:DNA polymerase III complex"/>
    <property type="evidence" value="ECO:0007669"/>
    <property type="project" value="InterPro"/>
</dbReference>
<dbReference type="PANTHER" id="PTHR34388:SF1">
    <property type="entry name" value="DNA POLYMERASE III SUBUNIT DELTA"/>
    <property type="match status" value="1"/>
</dbReference>